<dbReference type="EMBL" id="MK500429">
    <property type="protein sequence ID" value="QBK89581.1"/>
    <property type="molecule type" value="Genomic_DNA"/>
</dbReference>
<protein>
    <submittedName>
        <fullName evidence="1">Uncharacterized protein</fullName>
    </submittedName>
</protein>
<organism evidence="1">
    <name type="scientific">Pithovirus LCPAC001</name>
    <dbReference type="NCBI Taxonomy" id="2506585"/>
    <lineage>
        <taxon>Viruses</taxon>
        <taxon>Pithoviruses</taxon>
    </lineage>
</organism>
<reference evidence="1" key="1">
    <citation type="journal article" date="2019" name="MBio">
        <title>Virus Genomes from Deep Sea Sediments Expand the Ocean Megavirome and Support Independent Origins of Viral Gigantism.</title>
        <authorList>
            <person name="Backstrom D."/>
            <person name="Yutin N."/>
            <person name="Jorgensen S.L."/>
            <person name="Dharamshi J."/>
            <person name="Homa F."/>
            <person name="Zaremba-Niedwiedzka K."/>
            <person name="Spang A."/>
            <person name="Wolf Y.I."/>
            <person name="Koonin E.V."/>
            <person name="Ettema T.J."/>
        </authorList>
    </citation>
    <scope>NUCLEOTIDE SEQUENCE</scope>
</reference>
<proteinExistence type="predicted"/>
<accession>A0A481Z2N5</accession>
<evidence type="ECO:0000313" key="1">
    <source>
        <dbReference type="EMBL" id="QBK89581.1"/>
    </source>
</evidence>
<sequence length="152" mass="17879">MSKRATFVPKTRTIHISRIETKKIQKVVTHNCGVTRHLLYRKKHKDDVLYRCGICGLNIDDLYSLKRLVPIMCSTSMLNFSNKKEILWWCFGCYEGLMKTPVGFKEALIKNTYLIKAQDTVILETVFTDRRMPIYEAAMLYLKKMKIEMDYV</sequence>
<name>A0A481Z2N5_9VIRU</name>
<gene>
    <name evidence="1" type="ORF">LCPAC001_00910</name>
</gene>